<dbReference type="Gene3D" id="3.40.50.360">
    <property type="match status" value="1"/>
</dbReference>
<organism evidence="4 5">
    <name type="scientific">Desulforamulus aeronauticus DSM 10349</name>
    <dbReference type="NCBI Taxonomy" id="1121421"/>
    <lineage>
        <taxon>Bacteria</taxon>
        <taxon>Bacillati</taxon>
        <taxon>Bacillota</taxon>
        <taxon>Clostridia</taxon>
        <taxon>Eubacteriales</taxon>
        <taxon>Peptococcaceae</taxon>
        <taxon>Desulforamulus</taxon>
    </lineage>
</organism>
<dbReference type="Proteomes" id="UP000183997">
    <property type="component" value="Unassembled WGS sequence"/>
</dbReference>
<evidence type="ECO:0000256" key="2">
    <source>
        <dbReference type="ARBA" id="ARBA00022643"/>
    </source>
</evidence>
<gene>
    <name evidence="4" type="ORF">SAMN02745123_03838</name>
</gene>
<dbReference type="STRING" id="1121421.SAMN02745123_03838"/>
<dbReference type="PANTHER" id="PTHR43278:SF2">
    <property type="entry name" value="IRON-SULFUR FLAVOPROTEIN"/>
    <property type="match status" value="1"/>
</dbReference>
<dbReference type="SUPFAM" id="SSF52218">
    <property type="entry name" value="Flavoproteins"/>
    <property type="match status" value="1"/>
</dbReference>
<feature type="domain" description="NADPH-dependent FMN reductase-like" evidence="3">
    <location>
        <begin position="2"/>
        <end position="109"/>
    </location>
</feature>
<dbReference type="InterPro" id="IPR029039">
    <property type="entry name" value="Flavoprotein-like_sf"/>
</dbReference>
<dbReference type="InterPro" id="IPR051796">
    <property type="entry name" value="ISF_SsuE-like"/>
</dbReference>
<dbReference type="OrthoDB" id="6398207at2"/>
<name>A0A1M6WZF4_9FIRM</name>
<keyword evidence="1" id="KW-0285">Flavoprotein</keyword>
<dbReference type="AlphaFoldDB" id="A0A1M6WZF4"/>
<keyword evidence="2" id="KW-0288">FMN</keyword>
<sequence>MMKIVGFMGSPRKNGNTAVLLQQVMEGAKKEGAECTVHYLNDLKIRGCQGCNACKSKGYCVIPDDMQNIYQTINEADVLVFSSPVYMWEMTAQLKLVVDRLYAYLNADYSSRLAKPIKFALLFTQHRAVEDAFMPYFESVAGILKVIGFEFVPEILVGSGLHDAGEVKSNDALMEKAYKLGRKLSLK</sequence>
<dbReference type="EMBL" id="FRAR01000036">
    <property type="protein sequence ID" value="SHK99108.1"/>
    <property type="molecule type" value="Genomic_DNA"/>
</dbReference>
<evidence type="ECO:0000313" key="5">
    <source>
        <dbReference type="Proteomes" id="UP000183997"/>
    </source>
</evidence>
<dbReference type="PANTHER" id="PTHR43278">
    <property type="entry name" value="NAD(P)H-DEPENDENT FMN-CONTAINING OXIDOREDUCTASE YWQN-RELATED"/>
    <property type="match status" value="1"/>
</dbReference>
<dbReference type="Pfam" id="PF03358">
    <property type="entry name" value="FMN_red"/>
    <property type="match status" value="1"/>
</dbReference>
<evidence type="ECO:0000256" key="1">
    <source>
        <dbReference type="ARBA" id="ARBA00022630"/>
    </source>
</evidence>
<reference evidence="5" key="1">
    <citation type="submission" date="2016-11" db="EMBL/GenBank/DDBJ databases">
        <authorList>
            <person name="Varghese N."/>
            <person name="Submissions S."/>
        </authorList>
    </citation>
    <scope>NUCLEOTIDE SEQUENCE [LARGE SCALE GENOMIC DNA]</scope>
    <source>
        <strain evidence="5">DSM 10349</strain>
    </source>
</reference>
<dbReference type="InterPro" id="IPR005025">
    <property type="entry name" value="FMN_Rdtase-like_dom"/>
</dbReference>
<dbReference type="GO" id="GO:0016491">
    <property type="term" value="F:oxidoreductase activity"/>
    <property type="evidence" value="ECO:0007669"/>
    <property type="project" value="InterPro"/>
</dbReference>
<proteinExistence type="predicted"/>
<evidence type="ECO:0000313" key="4">
    <source>
        <dbReference type="EMBL" id="SHK99108.1"/>
    </source>
</evidence>
<protein>
    <submittedName>
        <fullName evidence="4">Multimeric flavodoxin WrbA</fullName>
    </submittedName>
</protein>
<evidence type="ECO:0000259" key="3">
    <source>
        <dbReference type="Pfam" id="PF03358"/>
    </source>
</evidence>
<accession>A0A1M6WZF4</accession>
<keyword evidence="5" id="KW-1185">Reference proteome</keyword>